<reference evidence="2" key="1">
    <citation type="journal article" date="2019" name="Int. J. Syst. Evol. Microbiol.">
        <title>The Global Catalogue of Microorganisms (GCM) 10K type strain sequencing project: providing services to taxonomists for standard genome sequencing and annotation.</title>
        <authorList>
            <consortium name="The Broad Institute Genomics Platform"/>
            <consortium name="The Broad Institute Genome Sequencing Center for Infectious Disease"/>
            <person name="Wu L."/>
            <person name="Ma J."/>
        </authorList>
    </citation>
    <scope>NUCLEOTIDE SEQUENCE [LARGE SCALE GENOMIC DNA]</scope>
    <source>
        <strain evidence="2">CCUG 56029</strain>
    </source>
</reference>
<evidence type="ECO:0000313" key="2">
    <source>
        <dbReference type="Proteomes" id="UP001595998"/>
    </source>
</evidence>
<accession>A0ABV8XNE3</accession>
<name>A0ABV8XNE3_9DEIO</name>
<comment type="caution">
    <text evidence="1">The sequence shown here is derived from an EMBL/GenBank/DDBJ whole genome shotgun (WGS) entry which is preliminary data.</text>
</comment>
<proteinExistence type="predicted"/>
<evidence type="ECO:0000313" key="1">
    <source>
        <dbReference type="EMBL" id="MFC4427084.1"/>
    </source>
</evidence>
<sequence>MSKTETVSVHLISHGTPLSFRVDENELAELLRVAEQQMGVVALQTPQGLAYLYGRHIQRIIRPDFRDERLLESSHHEPGRVVATDTL</sequence>
<dbReference type="Proteomes" id="UP001595998">
    <property type="component" value="Unassembled WGS sequence"/>
</dbReference>
<keyword evidence="2" id="KW-1185">Reference proteome</keyword>
<gene>
    <name evidence="1" type="ORF">ACFOZ9_12770</name>
</gene>
<organism evidence="1 2">
    <name type="scientific">Deinococcus navajonensis</name>
    <dbReference type="NCBI Taxonomy" id="309884"/>
    <lineage>
        <taxon>Bacteria</taxon>
        <taxon>Thermotogati</taxon>
        <taxon>Deinococcota</taxon>
        <taxon>Deinococci</taxon>
        <taxon>Deinococcales</taxon>
        <taxon>Deinococcaceae</taxon>
        <taxon>Deinococcus</taxon>
    </lineage>
</organism>
<dbReference type="RefSeq" id="WP_380040217.1">
    <property type="nucleotide sequence ID" value="NZ_JBHSEH010000016.1"/>
</dbReference>
<protein>
    <submittedName>
        <fullName evidence="1">Uncharacterized protein</fullName>
    </submittedName>
</protein>
<dbReference type="EMBL" id="JBHSEH010000016">
    <property type="protein sequence ID" value="MFC4427084.1"/>
    <property type="molecule type" value="Genomic_DNA"/>
</dbReference>